<dbReference type="PROSITE" id="PS50238">
    <property type="entry name" value="RHOGAP"/>
    <property type="match status" value="1"/>
</dbReference>
<dbReference type="InterPro" id="IPR037769">
    <property type="entry name" value="Abr/Bcr"/>
</dbReference>
<dbReference type="Pfam" id="PF00620">
    <property type="entry name" value="RhoGAP"/>
    <property type="match status" value="1"/>
</dbReference>
<evidence type="ECO:0000313" key="3">
    <source>
        <dbReference type="Proteomes" id="UP000314982"/>
    </source>
</evidence>
<dbReference type="GeneTree" id="ENSGT00940000153491"/>
<proteinExistence type="predicted"/>
<keyword evidence="3" id="KW-1185">Reference proteome</keyword>
<sequence>MPIGAVAQQEGVLVPHVVRCCVEEVERRGMEEVGIYRLSAATSDMNNLKTAFNTNLREAVSRLRCVDVNAVSGILKLYFRELPEPLIPTELFQSFTKALDIPDLSSRSVSMLSLLQSCPLVNQNTFLFLLHHLKRSKLCIPTCSVTACHQPRPAYYMTQRLRRIRQTTIEPAPGNITVGQQKLKGERKKTYKL</sequence>
<dbReference type="GO" id="GO:0007165">
    <property type="term" value="P:signal transduction"/>
    <property type="evidence" value="ECO:0007669"/>
    <property type="project" value="InterPro"/>
</dbReference>
<reference evidence="2" key="2">
    <citation type="submission" date="2025-08" db="UniProtKB">
        <authorList>
            <consortium name="Ensembl"/>
        </authorList>
    </citation>
    <scope>IDENTIFICATION</scope>
</reference>
<protein>
    <recommendedName>
        <fullName evidence="1">Rho-GAP domain-containing protein</fullName>
    </recommendedName>
</protein>
<dbReference type="SUPFAM" id="SSF48350">
    <property type="entry name" value="GTPase activation domain, GAP"/>
    <property type="match status" value="1"/>
</dbReference>
<dbReference type="AlphaFoldDB" id="A0A4W5KRQ1"/>
<accession>A0A4W5KRQ1</accession>
<dbReference type="GO" id="GO:0005096">
    <property type="term" value="F:GTPase activator activity"/>
    <property type="evidence" value="ECO:0007669"/>
    <property type="project" value="InterPro"/>
</dbReference>
<evidence type="ECO:0000313" key="2">
    <source>
        <dbReference type="Ensembl" id="ENSHHUP00000013964.1"/>
    </source>
</evidence>
<reference evidence="3" key="1">
    <citation type="submission" date="2018-06" db="EMBL/GenBank/DDBJ databases">
        <title>Genome assembly of Danube salmon.</title>
        <authorList>
            <person name="Macqueen D.J."/>
            <person name="Gundappa M.K."/>
        </authorList>
    </citation>
    <scope>NUCLEOTIDE SEQUENCE [LARGE SCALE GENOMIC DNA]</scope>
</reference>
<dbReference type="SMART" id="SM00324">
    <property type="entry name" value="RhoGAP"/>
    <property type="match status" value="1"/>
</dbReference>
<dbReference type="InterPro" id="IPR000198">
    <property type="entry name" value="RhoGAP_dom"/>
</dbReference>
<dbReference type="PANTHER" id="PTHR23182:SF6">
    <property type="entry name" value="ACTIVE BREAKPOINT CLUSTER REGION-RELATED PROTEIN-LIKE"/>
    <property type="match status" value="1"/>
</dbReference>
<evidence type="ECO:0000259" key="1">
    <source>
        <dbReference type="PROSITE" id="PS50238"/>
    </source>
</evidence>
<dbReference type="InterPro" id="IPR008936">
    <property type="entry name" value="Rho_GTPase_activation_prot"/>
</dbReference>
<name>A0A4W5KRQ1_9TELE</name>
<dbReference type="Ensembl" id="ENSHHUT00000014429.1">
    <property type="protein sequence ID" value="ENSHHUP00000013964.1"/>
    <property type="gene ID" value="ENSHHUG00000008629.1"/>
</dbReference>
<dbReference type="PANTHER" id="PTHR23182">
    <property type="entry name" value="BREAKPOINT CLUSTER REGION PROTEIN BCR"/>
    <property type="match status" value="1"/>
</dbReference>
<dbReference type="Proteomes" id="UP000314982">
    <property type="component" value="Unassembled WGS sequence"/>
</dbReference>
<dbReference type="GO" id="GO:0016020">
    <property type="term" value="C:membrane"/>
    <property type="evidence" value="ECO:0007669"/>
    <property type="project" value="TreeGrafter"/>
</dbReference>
<dbReference type="Gene3D" id="1.10.555.10">
    <property type="entry name" value="Rho GTPase activation protein"/>
    <property type="match status" value="1"/>
</dbReference>
<organism evidence="2 3">
    <name type="scientific">Hucho hucho</name>
    <name type="common">huchen</name>
    <dbReference type="NCBI Taxonomy" id="62062"/>
    <lineage>
        <taxon>Eukaryota</taxon>
        <taxon>Metazoa</taxon>
        <taxon>Chordata</taxon>
        <taxon>Craniata</taxon>
        <taxon>Vertebrata</taxon>
        <taxon>Euteleostomi</taxon>
        <taxon>Actinopterygii</taxon>
        <taxon>Neopterygii</taxon>
        <taxon>Teleostei</taxon>
        <taxon>Protacanthopterygii</taxon>
        <taxon>Salmoniformes</taxon>
        <taxon>Salmonidae</taxon>
        <taxon>Salmoninae</taxon>
        <taxon>Hucho</taxon>
    </lineage>
</organism>
<feature type="domain" description="Rho-GAP" evidence="1">
    <location>
        <begin position="1"/>
        <end position="193"/>
    </location>
</feature>
<reference evidence="2" key="3">
    <citation type="submission" date="2025-09" db="UniProtKB">
        <authorList>
            <consortium name="Ensembl"/>
        </authorList>
    </citation>
    <scope>IDENTIFICATION</scope>
</reference>